<evidence type="ECO:0000259" key="2">
    <source>
        <dbReference type="PROSITE" id="PS50905"/>
    </source>
</evidence>
<accession>A0A183T497</accession>
<name>A0A183T497_SCHSO</name>
<dbReference type="PROSITE" id="PS50905">
    <property type="entry name" value="FERRITIN_LIKE"/>
    <property type="match status" value="1"/>
</dbReference>
<dbReference type="InterPro" id="IPR008331">
    <property type="entry name" value="Ferritin_DPS_dom"/>
</dbReference>
<reference evidence="3 4" key="2">
    <citation type="submission" date="2018-11" db="EMBL/GenBank/DDBJ databases">
        <authorList>
            <consortium name="Pathogen Informatics"/>
        </authorList>
    </citation>
    <scope>NUCLEOTIDE SEQUENCE [LARGE SCALE GENOMIC DNA]</scope>
    <source>
        <strain evidence="3 4">NST_G2</strain>
    </source>
</reference>
<evidence type="ECO:0000313" key="3">
    <source>
        <dbReference type="EMBL" id="VDL97680.1"/>
    </source>
</evidence>
<evidence type="ECO:0000256" key="1">
    <source>
        <dbReference type="SAM" id="MobiDB-lite"/>
    </source>
</evidence>
<evidence type="ECO:0000313" key="4">
    <source>
        <dbReference type="Proteomes" id="UP000275846"/>
    </source>
</evidence>
<feature type="domain" description="Ferritin-like diiron" evidence="2">
    <location>
        <begin position="9"/>
        <end position="164"/>
    </location>
</feature>
<dbReference type="OrthoDB" id="6262956at2759"/>
<proteinExistence type="predicted"/>
<organism evidence="5">
    <name type="scientific">Schistocephalus solidus</name>
    <name type="common">Tapeworm</name>
    <dbReference type="NCBI Taxonomy" id="70667"/>
    <lineage>
        <taxon>Eukaryota</taxon>
        <taxon>Metazoa</taxon>
        <taxon>Spiralia</taxon>
        <taxon>Lophotrochozoa</taxon>
        <taxon>Platyhelminthes</taxon>
        <taxon>Cestoda</taxon>
        <taxon>Eucestoda</taxon>
        <taxon>Diphyllobothriidea</taxon>
        <taxon>Diphyllobothriidae</taxon>
        <taxon>Schistocephalus</taxon>
    </lineage>
</organism>
<dbReference type="GO" id="GO:0008199">
    <property type="term" value="F:ferric iron binding"/>
    <property type="evidence" value="ECO:0007669"/>
    <property type="project" value="InterPro"/>
</dbReference>
<gene>
    <name evidence="3" type="ORF">SSLN_LOCUS11295</name>
</gene>
<dbReference type="InterPro" id="IPR009040">
    <property type="entry name" value="Ferritin-like_diiron"/>
</dbReference>
<dbReference type="AlphaFoldDB" id="A0A183T497"/>
<feature type="region of interest" description="Disordered" evidence="1">
    <location>
        <begin position="74"/>
        <end position="97"/>
    </location>
</feature>
<dbReference type="Gene3D" id="1.20.1260.10">
    <property type="match status" value="1"/>
</dbReference>
<dbReference type="EMBL" id="UYSU01036427">
    <property type="protein sequence ID" value="VDL97680.1"/>
    <property type="molecule type" value="Genomic_DNA"/>
</dbReference>
<evidence type="ECO:0000313" key="5">
    <source>
        <dbReference type="WBParaSite" id="SSLN_0001172601-mRNA-1"/>
    </source>
</evidence>
<keyword evidence="4" id="KW-1185">Reference proteome</keyword>
<sequence length="204" mass="24407">MFSSQKKESAYPEQVERMVNKMITAYTDAELAYAQAAANAASEKVGLENFAHYFQVRAREINEQRNFMVRYQARRSSTAPQEKEEQFQQRQPMKTARTADEMKDIMRHLADLEKELEEMWRKLCEIAAEIKDAMSKHFAERHITYQHHRMEKAARMYNTVQQMSDLYQMDNTAMKNEMEKRECQRHHCQGCSYYEYPSEDYYAY</sequence>
<protein>
    <submittedName>
        <fullName evidence="5">Ferritin-like domain</fullName>
    </submittedName>
</protein>
<dbReference type="SUPFAM" id="SSF47240">
    <property type="entry name" value="Ferritin-like"/>
    <property type="match status" value="1"/>
</dbReference>
<dbReference type="Proteomes" id="UP000275846">
    <property type="component" value="Unassembled WGS sequence"/>
</dbReference>
<dbReference type="Pfam" id="PF00210">
    <property type="entry name" value="Ferritin"/>
    <property type="match status" value="1"/>
</dbReference>
<reference evidence="5" key="1">
    <citation type="submission" date="2016-06" db="UniProtKB">
        <authorList>
            <consortium name="WormBaseParasite"/>
        </authorList>
    </citation>
    <scope>IDENTIFICATION</scope>
</reference>
<dbReference type="WBParaSite" id="SSLN_0001172601-mRNA-1">
    <property type="protein sequence ID" value="SSLN_0001172601-mRNA-1"/>
    <property type="gene ID" value="SSLN_0001172601"/>
</dbReference>
<dbReference type="InterPro" id="IPR012347">
    <property type="entry name" value="Ferritin-like"/>
</dbReference>
<dbReference type="InterPro" id="IPR009078">
    <property type="entry name" value="Ferritin-like_SF"/>
</dbReference>